<keyword evidence="2" id="KW-1185">Reference proteome</keyword>
<reference evidence="1 2" key="1">
    <citation type="journal article" date="2018" name="Front. Plant Sci.">
        <title>Red Clover (Trifolium pratense) and Zigzag Clover (T. medium) - A Picture of Genomic Similarities and Differences.</title>
        <authorList>
            <person name="Dluhosova J."/>
            <person name="Istvanek J."/>
            <person name="Nedelnik J."/>
            <person name="Repkova J."/>
        </authorList>
    </citation>
    <scope>NUCLEOTIDE SEQUENCE [LARGE SCALE GENOMIC DNA]</scope>
    <source>
        <strain evidence="2">cv. 10/8</strain>
        <tissue evidence="1">Leaf</tissue>
    </source>
</reference>
<evidence type="ECO:0000313" key="1">
    <source>
        <dbReference type="EMBL" id="MCI36322.1"/>
    </source>
</evidence>
<dbReference type="AlphaFoldDB" id="A0A392RJI8"/>
<accession>A0A392RJI8</accession>
<dbReference type="EMBL" id="LXQA010232721">
    <property type="protein sequence ID" value="MCI36322.1"/>
    <property type="molecule type" value="Genomic_DNA"/>
</dbReference>
<protein>
    <submittedName>
        <fullName evidence="1">Type I inositol 145-trisphosphate 5-phosphatase CVP2-like</fullName>
    </submittedName>
</protein>
<name>A0A392RJI8_9FABA</name>
<sequence>MSSCEAVQNFRVFAATWNVGGQCPGGNLDLSDFLQVQNEPD</sequence>
<evidence type="ECO:0000313" key="2">
    <source>
        <dbReference type="Proteomes" id="UP000265520"/>
    </source>
</evidence>
<comment type="caution">
    <text evidence="1">The sequence shown here is derived from an EMBL/GenBank/DDBJ whole genome shotgun (WGS) entry which is preliminary data.</text>
</comment>
<dbReference type="Proteomes" id="UP000265520">
    <property type="component" value="Unassembled WGS sequence"/>
</dbReference>
<organism evidence="1 2">
    <name type="scientific">Trifolium medium</name>
    <dbReference type="NCBI Taxonomy" id="97028"/>
    <lineage>
        <taxon>Eukaryota</taxon>
        <taxon>Viridiplantae</taxon>
        <taxon>Streptophyta</taxon>
        <taxon>Embryophyta</taxon>
        <taxon>Tracheophyta</taxon>
        <taxon>Spermatophyta</taxon>
        <taxon>Magnoliopsida</taxon>
        <taxon>eudicotyledons</taxon>
        <taxon>Gunneridae</taxon>
        <taxon>Pentapetalae</taxon>
        <taxon>rosids</taxon>
        <taxon>fabids</taxon>
        <taxon>Fabales</taxon>
        <taxon>Fabaceae</taxon>
        <taxon>Papilionoideae</taxon>
        <taxon>50 kb inversion clade</taxon>
        <taxon>NPAAA clade</taxon>
        <taxon>Hologalegina</taxon>
        <taxon>IRL clade</taxon>
        <taxon>Trifolieae</taxon>
        <taxon>Trifolium</taxon>
    </lineage>
</organism>
<proteinExistence type="predicted"/>
<feature type="non-terminal residue" evidence="1">
    <location>
        <position position="41"/>
    </location>
</feature>